<feature type="region of interest" description="Disordered" evidence="1">
    <location>
        <begin position="33"/>
        <end position="58"/>
    </location>
</feature>
<evidence type="ECO:0000313" key="3">
    <source>
        <dbReference type="EMBL" id="KAF4663582.1"/>
    </source>
</evidence>
<dbReference type="Proteomes" id="UP000570595">
    <property type="component" value="Unassembled WGS sequence"/>
</dbReference>
<evidence type="ECO:0000313" key="5">
    <source>
        <dbReference type="Proteomes" id="UP000572268"/>
    </source>
</evidence>
<organism evidence="3 5">
    <name type="scientific">Perkinsus olseni</name>
    <name type="common">Perkinsus atlanticus</name>
    <dbReference type="NCBI Taxonomy" id="32597"/>
    <lineage>
        <taxon>Eukaryota</taxon>
        <taxon>Sar</taxon>
        <taxon>Alveolata</taxon>
        <taxon>Perkinsozoa</taxon>
        <taxon>Perkinsea</taxon>
        <taxon>Perkinsida</taxon>
        <taxon>Perkinsidae</taxon>
        <taxon>Perkinsus</taxon>
    </lineage>
</organism>
<comment type="caution">
    <text evidence="3">The sequence shown here is derived from an EMBL/GenBank/DDBJ whole genome shotgun (WGS) entry which is preliminary data.</text>
</comment>
<name>A0A7J6LW85_PEROL</name>
<sequence length="125" mass="14444">MTDRRPGAGGYDDDALPVKVLPVKEYIKEFEKEHPEVVRRGQSEDRQEQLVPQPPSNANLRIKDSASCMASCRYALYKQAELEASLDSSMEDPQEREVHRRVVHSRFSAMQHQCRRLCNQAFVNR</sequence>
<gene>
    <name evidence="3" type="ORF">FOL46_004660</name>
    <name evidence="2" type="ORF">FOZ61_004655</name>
</gene>
<dbReference type="AlphaFoldDB" id="A0A7J6LW85"/>
<feature type="compositionally biased region" description="Basic and acidic residues" evidence="1">
    <location>
        <begin position="33"/>
        <end position="48"/>
    </location>
</feature>
<reference evidence="4 5" key="1">
    <citation type="submission" date="2020-04" db="EMBL/GenBank/DDBJ databases">
        <title>Perkinsus olseni comparative genomics.</title>
        <authorList>
            <person name="Bogema D.R."/>
        </authorList>
    </citation>
    <scope>NUCLEOTIDE SEQUENCE [LARGE SCALE GENOMIC DNA]</scope>
    <source>
        <strain evidence="2">ATCC PRA-179</strain>
        <strain evidence="3">ATCC PRA-31</strain>
    </source>
</reference>
<protein>
    <submittedName>
        <fullName evidence="3">Uncharacterized protein</fullName>
    </submittedName>
</protein>
<dbReference type="EMBL" id="JABANN010000284">
    <property type="protein sequence ID" value="KAF4663582.1"/>
    <property type="molecule type" value="Genomic_DNA"/>
</dbReference>
<evidence type="ECO:0000313" key="2">
    <source>
        <dbReference type="EMBL" id="KAF4659574.1"/>
    </source>
</evidence>
<evidence type="ECO:0000256" key="1">
    <source>
        <dbReference type="SAM" id="MobiDB-lite"/>
    </source>
</evidence>
<dbReference type="Proteomes" id="UP000572268">
    <property type="component" value="Unassembled WGS sequence"/>
</dbReference>
<evidence type="ECO:0000313" key="4">
    <source>
        <dbReference type="Proteomes" id="UP000570595"/>
    </source>
</evidence>
<dbReference type="EMBL" id="JABAHT010000263">
    <property type="protein sequence ID" value="KAF4659574.1"/>
    <property type="molecule type" value="Genomic_DNA"/>
</dbReference>
<proteinExistence type="predicted"/>
<accession>A0A7J6LW85</accession>